<dbReference type="PANTHER" id="PTHR42648:SF28">
    <property type="entry name" value="TRANSPOSON-ENCODED PROTEIN WITH RIBONUCLEASE H-LIKE AND RETROVIRUS ZINC FINGER-LIKE DOMAINS"/>
    <property type="match status" value="1"/>
</dbReference>
<evidence type="ECO:0000313" key="2">
    <source>
        <dbReference type="EMBL" id="OIT30751.1"/>
    </source>
</evidence>
<reference evidence="2" key="1">
    <citation type="submission" date="2016-11" db="EMBL/GenBank/DDBJ databases">
        <title>The genome of Nicotiana attenuata.</title>
        <authorList>
            <person name="Xu S."/>
            <person name="Brockmoeller T."/>
            <person name="Gaquerel E."/>
            <person name="Navarro A."/>
            <person name="Kuhl H."/>
            <person name="Gase K."/>
            <person name="Ling Z."/>
            <person name="Zhou W."/>
            <person name="Kreitzer C."/>
            <person name="Stanke M."/>
            <person name="Tang H."/>
            <person name="Lyons E."/>
            <person name="Pandey P."/>
            <person name="Pandey S.P."/>
            <person name="Timmermann B."/>
            <person name="Baldwin I.T."/>
        </authorList>
    </citation>
    <scope>NUCLEOTIDE SEQUENCE [LARGE SCALE GENOMIC DNA]</scope>
    <source>
        <strain evidence="2">UT</strain>
    </source>
</reference>
<dbReference type="PANTHER" id="PTHR42648">
    <property type="entry name" value="TRANSPOSASE, PUTATIVE-RELATED"/>
    <property type="match status" value="1"/>
</dbReference>
<evidence type="ECO:0000259" key="1">
    <source>
        <dbReference type="Pfam" id="PF25597"/>
    </source>
</evidence>
<name>A0A314KMP7_NICAT</name>
<dbReference type="EMBL" id="MJEQ01001431">
    <property type="protein sequence ID" value="OIT30751.1"/>
    <property type="molecule type" value="Genomic_DNA"/>
</dbReference>
<evidence type="ECO:0000313" key="3">
    <source>
        <dbReference type="Proteomes" id="UP000187609"/>
    </source>
</evidence>
<dbReference type="STRING" id="49451.A0A314KMP7"/>
<organism evidence="2 3">
    <name type="scientific">Nicotiana attenuata</name>
    <name type="common">Coyote tobacco</name>
    <dbReference type="NCBI Taxonomy" id="49451"/>
    <lineage>
        <taxon>Eukaryota</taxon>
        <taxon>Viridiplantae</taxon>
        <taxon>Streptophyta</taxon>
        <taxon>Embryophyta</taxon>
        <taxon>Tracheophyta</taxon>
        <taxon>Spermatophyta</taxon>
        <taxon>Magnoliopsida</taxon>
        <taxon>eudicotyledons</taxon>
        <taxon>Gunneridae</taxon>
        <taxon>Pentapetalae</taxon>
        <taxon>asterids</taxon>
        <taxon>lamiids</taxon>
        <taxon>Solanales</taxon>
        <taxon>Solanaceae</taxon>
        <taxon>Nicotianoideae</taxon>
        <taxon>Nicotianeae</taxon>
        <taxon>Nicotiana</taxon>
    </lineage>
</organism>
<accession>A0A314KMP7</accession>
<feature type="domain" description="Retroviral polymerase SH3-like" evidence="1">
    <location>
        <begin position="40"/>
        <end position="96"/>
    </location>
</feature>
<dbReference type="Pfam" id="PF25597">
    <property type="entry name" value="SH3_retrovirus"/>
    <property type="match status" value="1"/>
</dbReference>
<gene>
    <name evidence="2" type="primary">POLX_86</name>
    <name evidence="2" type="ORF">A4A49_58399</name>
</gene>
<proteinExistence type="predicted"/>
<protein>
    <submittedName>
        <fullName evidence="2">Retrovirus-related pol polyprotein from transposon tnt 1-94</fullName>
    </submittedName>
</protein>
<dbReference type="Gramene" id="OIT30751">
    <property type="protein sequence ID" value="OIT30751"/>
    <property type="gene ID" value="A4A49_58399"/>
</dbReference>
<dbReference type="InterPro" id="IPR057670">
    <property type="entry name" value="SH3_retrovirus"/>
</dbReference>
<keyword evidence="3" id="KW-1185">Reference proteome</keyword>
<comment type="caution">
    <text evidence="2">The sequence shown here is derived from an EMBL/GenBank/DDBJ whole genome shotgun (WGS) entry which is preliminary data.</text>
</comment>
<dbReference type="AlphaFoldDB" id="A0A314KMP7"/>
<dbReference type="InterPro" id="IPR039537">
    <property type="entry name" value="Retrotran_Ty1/copia-like"/>
</dbReference>
<sequence>MKYATYVINRMPLSPNKTKSPYELMFGEKPSVKHLRVFGSICYVHIPDYHQSKLDAKARKCIFVGYNKRKKGWRCMDPKTHLFIISRDVIFDEVSLYYKVAQ</sequence>
<dbReference type="Proteomes" id="UP000187609">
    <property type="component" value="Unassembled WGS sequence"/>
</dbReference>